<dbReference type="KEGG" id="mtea:DK419_14065"/>
<proteinExistence type="predicted"/>
<dbReference type="OrthoDB" id="7988450at2"/>
<keyword evidence="4" id="KW-1185">Reference proteome</keyword>
<reference evidence="3 4" key="1">
    <citation type="submission" date="2018-05" db="EMBL/GenBank/DDBJ databases">
        <title>Complete Genome Sequence of Methylobacterium sp. 17Sr1-28.</title>
        <authorList>
            <person name="Srinivasan S."/>
        </authorList>
    </citation>
    <scope>NUCLEOTIDE SEQUENCE [LARGE SCALE GENOMIC DNA]</scope>
    <source>
        <strain evidence="3 4">17Sr1-28</strain>
    </source>
</reference>
<evidence type="ECO:0000256" key="1">
    <source>
        <dbReference type="PIRSR" id="PIRSR600250-50"/>
    </source>
</evidence>
<feature type="region of interest" description="Disordered" evidence="2">
    <location>
        <begin position="1"/>
        <end position="35"/>
    </location>
</feature>
<dbReference type="PANTHER" id="PTHR37536:SF1">
    <property type="entry name" value="ASPERGILLOPEPSIN, PUTAITVE (AFU_ORTHOLOGUE AFUA_7G01200)"/>
    <property type="match status" value="1"/>
</dbReference>
<dbReference type="InterPro" id="IPR013320">
    <property type="entry name" value="ConA-like_dom_sf"/>
</dbReference>
<dbReference type="CDD" id="cd13426">
    <property type="entry name" value="Peptidase_G1"/>
    <property type="match status" value="1"/>
</dbReference>
<dbReference type="PANTHER" id="PTHR37536">
    <property type="entry name" value="PUTATIVE (AFU_ORTHOLOGUE AFUA_3G02970)-RELATED"/>
    <property type="match status" value="1"/>
</dbReference>
<dbReference type="GO" id="GO:0070007">
    <property type="term" value="F:glutamic-type endopeptidase activity"/>
    <property type="evidence" value="ECO:0007669"/>
    <property type="project" value="InterPro"/>
</dbReference>
<dbReference type="Proteomes" id="UP000245444">
    <property type="component" value="Chromosome"/>
</dbReference>
<dbReference type="GO" id="GO:0006508">
    <property type="term" value="P:proteolysis"/>
    <property type="evidence" value="ECO:0007669"/>
    <property type="project" value="InterPro"/>
</dbReference>
<dbReference type="Gene3D" id="2.60.120.700">
    <property type="entry name" value="Peptidase G1"/>
    <property type="match status" value="1"/>
</dbReference>
<gene>
    <name evidence="3" type="ORF">DK419_14065</name>
</gene>
<protein>
    <submittedName>
        <fullName evidence="3">Uncharacterized protein</fullName>
    </submittedName>
</protein>
<sequence length="328" mass="34870">MNRDPDDDRGHPGDRLVLRPLPLPPADLDPSRAEPRLLARHGLPAPRPGDGPAAAAFRRAFLAPPEDRALRFVEAVRRDLAPPTASARTHGAVPARRSVNWSGGSLAALQGRSLVGVMARWRVPAVTGDAGRPAHASAWIGLDGQGFFRNASLPQIGTLQAWDGASARYETWVQWWARGEENAPQTLGLAVAPGDEVSAMLTLLDPATVRFNPKNESAGTMLQAFDLTAPGGRHVPGATAEWILERPSPLGSDGWHPYPLAAYAAFPFTACLAQSRASGETALAEHDLARASLIRMIGLEGGHARTISYPARVPGDGRSLTMTVGAPF</sequence>
<name>A0A2U8WM28_9HYPH</name>
<dbReference type="InterPro" id="IPR000250">
    <property type="entry name" value="Peptidase_G1"/>
</dbReference>
<dbReference type="RefSeq" id="WP_109959631.1">
    <property type="nucleotide sequence ID" value="NZ_CP029553.1"/>
</dbReference>
<dbReference type="InterPro" id="IPR038656">
    <property type="entry name" value="Peptidase_G1_sf"/>
</dbReference>
<feature type="active site" description="Proton acceptor" evidence="1">
    <location>
        <position position="245"/>
    </location>
</feature>
<dbReference type="Pfam" id="PF01828">
    <property type="entry name" value="Peptidase_A4"/>
    <property type="match status" value="1"/>
</dbReference>
<dbReference type="AlphaFoldDB" id="A0A2U8WM28"/>
<dbReference type="SUPFAM" id="SSF49899">
    <property type="entry name" value="Concanavalin A-like lectins/glucanases"/>
    <property type="match status" value="1"/>
</dbReference>
<evidence type="ECO:0000313" key="4">
    <source>
        <dbReference type="Proteomes" id="UP000245444"/>
    </source>
</evidence>
<dbReference type="EMBL" id="CP029553">
    <property type="protein sequence ID" value="AWN47304.1"/>
    <property type="molecule type" value="Genomic_DNA"/>
</dbReference>
<accession>A0A2U8WM28</accession>
<feature type="compositionally biased region" description="Basic and acidic residues" evidence="2">
    <location>
        <begin position="1"/>
        <end position="17"/>
    </location>
</feature>
<organism evidence="3 4">
    <name type="scientific">Methylobacterium terrae</name>
    <dbReference type="NCBI Taxonomy" id="2202827"/>
    <lineage>
        <taxon>Bacteria</taxon>
        <taxon>Pseudomonadati</taxon>
        <taxon>Pseudomonadota</taxon>
        <taxon>Alphaproteobacteria</taxon>
        <taxon>Hyphomicrobiales</taxon>
        <taxon>Methylobacteriaceae</taxon>
        <taxon>Methylobacterium</taxon>
    </lineage>
</organism>
<evidence type="ECO:0000313" key="3">
    <source>
        <dbReference type="EMBL" id="AWN47304.1"/>
    </source>
</evidence>
<evidence type="ECO:0000256" key="2">
    <source>
        <dbReference type="SAM" id="MobiDB-lite"/>
    </source>
</evidence>